<evidence type="ECO:0000259" key="7">
    <source>
        <dbReference type="PROSITE" id="PS50850"/>
    </source>
</evidence>
<feature type="transmembrane region" description="Helical" evidence="6">
    <location>
        <begin position="82"/>
        <end position="106"/>
    </location>
</feature>
<reference evidence="8" key="1">
    <citation type="submission" date="2021-04" db="EMBL/GenBank/DDBJ databases">
        <title>Oceanospirillales bacteria with DddD are important DMSP degraders in coastal seawater.</title>
        <authorList>
            <person name="Liu J."/>
        </authorList>
    </citation>
    <scope>NUCLEOTIDE SEQUENCE</scope>
    <source>
        <strain evidence="8">GY6</strain>
    </source>
</reference>
<evidence type="ECO:0000256" key="1">
    <source>
        <dbReference type="ARBA" id="ARBA00004141"/>
    </source>
</evidence>
<feature type="transmembrane region" description="Helical" evidence="6">
    <location>
        <begin position="192"/>
        <end position="211"/>
    </location>
</feature>
<dbReference type="InterPro" id="IPR036259">
    <property type="entry name" value="MFS_trans_sf"/>
</dbReference>
<dbReference type="InterPro" id="IPR004752">
    <property type="entry name" value="AmpG_permease/AT-1"/>
</dbReference>
<dbReference type="PANTHER" id="PTHR12778:SF10">
    <property type="entry name" value="MAJOR FACILITATOR SUPERFAMILY DOMAIN-CONTAINING PROTEIN 3"/>
    <property type="match status" value="1"/>
</dbReference>
<evidence type="ECO:0000313" key="9">
    <source>
        <dbReference type="Proteomes" id="UP001059950"/>
    </source>
</evidence>
<feature type="transmembrane region" description="Helical" evidence="6">
    <location>
        <begin position="238"/>
        <end position="260"/>
    </location>
</feature>
<feature type="transmembrane region" description="Helical" evidence="6">
    <location>
        <begin position="293"/>
        <end position="316"/>
    </location>
</feature>
<feature type="domain" description="Major facilitator superfamily (MFS) profile" evidence="7">
    <location>
        <begin position="1"/>
        <end position="383"/>
    </location>
</feature>
<feature type="transmembrane region" description="Helical" evidence="6">
    <location>
        <begin position="57"/>
        <end position="76"/>
    </location>
</feature>
<evidence type="ECO:0000313" key="8">
    <source>
        <dbReference type="EMBL" id="UTW05266.1"/>
    </source>
</evidence>
<accession>A0ABY5GZ24</accession>
<evidence type="ECO:0000256" key="3">
    <source>
        <dbReference type="ARBA" id="ARBA00022692"/>
    </source>
</evidence>
<feature type="transmembrane region" description="Helical" evidence="6">
    <location>
        <begin position="151"/>
        <end position="172"/>
    </location>
</feature>
<evidence type="ECO:0000256" key="5">
    <source>
        <dbReference type="ARBA" id="ARBA00023136"/>
    </source>
</evidence>
<dbReference type="SUPFAM" id="SSF103473">
    <property type="entry name" value="MFS general substrate transporter"/>
    <property type="match status" value="1"/>
</dbReference>
<feature type="transmembrane region" description="Helical" evidence="6">
    <location>
        <begin position="267"/>
        <end position="287"/>
    </location>
</feature>
<dbReference type="NCBIfam" id="TIGR00901">
    <property type="entry name" value="2A0125"/>
    <property type="match status" value="1"/>
</dbReference>
<keyword evidence="5 6" id="KW-0472">Membrane</keyword>
<organism evidence="8 9">
    <name type="scientific">Amphritea atlantica</name>
    <dbReference type="NCBI Taxonomy" id="355243"/>
    <lineage>
        <taxon>Bacteria</taxon>
        <taxon>Pseudomonadati</taxon>
        <taxon>Pseudomonadota</taxon>
        <taxon>Gammaproteobacteria</taxon>
        <taxon>Oceanospirillales</taxon>
        <taxon>Oceanospirillaceae</taxon>
        <taxon>Amphritea</taxon>
    </lineage>
</organism>
<name>A0ABY5GZ24_9GAMM</name>
<keyword evidence="9" id="KW-1185">Reference proteome</keyword>
<dbReference type="PROSITE" id="PS50850">
    <property type="entry name" value="MFS"/>
    <property type="match status" value="1"/>
</dbReference>
<keyword evidence="3 6" id="KW-0812">Transmembrane</keyword>
<protein>
    <submittedName>
        <fullName evidence="8">AmpG family muropeptide MFS transporter</fullName>
    </submittedName>
</protein>
<dbReference type="EMBL" id="CP073344">
    <property type="protein sequence ID" value="UTW05266.1"/>
    <property type="molecule type" value="Genomic_DNA"/>
</dbReference>
<evidence type="ECO:0000256" key="4">
    <source>
        <dbReference type="ARBA" id="ARBA00022989"/>
    </source>
</evidence>
<gene>
    <name evidence="8" type="ORF">KDX31_02260</name>
</gene>
<sequence>MPLYVLFQLLPAYLRAEGVGLKEIGLFALVTFPYTWKFMWAPLMDRYIPPFLGRRRGWMLIMQLALLGSIAGLGLFDPTMSIMAIAYLATAVALFSASQDIVLDAYRRELLPDQELGWGNSVHVQAYRISGLVPGALGLVLADILPWSSVFIIVAGFMLLGVIMTLVVNEPVTEPRAPKTLKEAVVEPFHEFITRLGWTGALQILCFMFLYKLGDNMATALSTPFYIDMGFSLTEIGVIAKASALWASVVGGILGGLWMIKLGINRALWIFGVVQVVTILGFALLAQSGPDKLVLAVVISLEYLGVGLGTAAFTAFIARSTSIAFAATQFALFTALAALPRTFVNAFTGYVVDAVGWHMFFYICAVLAIPGMVLLLKVAPWNGDSVPEE</sequence>
<dbReference type="CDD" id="cd17486">
    <property type="entry name" value="MFS_AmpG_like"/>
    <property type="match status" value="1"/>
</dbReference>
<evidence type="ECO:0000256" key="2">
    <source>
        <dbReference type="ARBA" id="ARBA00022448"/>
    </source>
</evidence>
<comment type="subcellular location">
    <subcellularLocation>
        <location evidence="1">Membrane</location>
        <topology evidence="1">Multi-pass membrane protein</topology>
    </subcellularLocation>
</comment>
<dbReference type="Gene3D" id="1.20.1250.20">
    <property type="entry name" value="MFS general substrate transporter like domains"/>
    <property type="match status" value="1"/>
</dbReference>
<dbReference type="Pfam" id="PF07690">
    <property type="entry name" value="MFS_1"/>
    <property type="match status" value="1"/>
</dbReference>
<evidence type="ECO:0000256" key="6">
    <source>
        <dbReference type="SAM" id="Phobius"/>
    </source>
</evidence>
<keyword evidence="4 6" id="KW-1133">Transmembrane helix</keyword>
<dbReference type="Proteomes" id="UP001059950">
    <property type="component" value="Chromosome"/>
</dbReference>
<proteinExistence type="predicted"/>
<feature type="transmembrane region" description="Helical" evidence="6">
    <location>
        <begin position="355"/>
        <end position="376"/>
    </location>
</feature>
<dbReference type="InterPro" id="IPR011701">
    <property type="entry name" value="MFS"/>
</dbReference>
<dbReference type="PANTHER" id="PTHR12778">
    <property type="entry name" value="SOLUTE CARRIER FAMILY 33 ACETYL-COA TRANSPORTER -RELATED"/>
    <property type="match status" value="1"/>
</dbReference>
<keyword evidence="2" id="KW-0813">Transport</keyword>
<dbReference type="InterPro" id="IPR020846">
    <property type="entry name" value="MFS_dom"/>
</dbReference>
<feature type="transmembrane region" description="Helical" evidence="6">
    <location>
        <begin position="323"/>
        <end position="343"/>
    </location>
</feature>